<dbReference type="Gramene" id="MELO3C000713.2.1">
    <property type="protein sequence ID" value="MELO3C000713.2.1"/>
    <property type="gene ID" value="MELO3C000713.2"/>
</dbReference>
<organism evidence="2">
    <name type="scientific">Cucumis melo</name>
    <name type="common">Muskmelon</name>
    <dbReference type="NCBI Taxonomy" id="3656"/>
    <lineage>
        <taxon>Eukaryota</taxon>
        <taxon>Viridiplantae</taxon>
        <taxon>Streptophyta</taxon>
        <taxon>Embryophyta</taxon>
        <taxon>Tracheophyta</taxon>
        <taxon>Spermatophyta</taxon>
        <taxon>Magnoliopsida</taxon>
        <taxon>eudicotyledons</taxon>
        <taxon>Gunneridae</taxon>
        <taxon>Pentapetalae</taxon>
        <taxon>rosids</taxon>
        <taxon>fabids</taxon>
        <taxon>Cucurbitales</taxon>
        <taxon>Cucurbitaceae</taxon>
        <taxon>Benincaseae</taxon>
        <taxon>Cucumis</taxon>
    </lineage>
</organism>
<feature type="transmembrane region" description="Helical" evidence="1">
    <location>
        <begin position="6"/>
        <end position="28"/>
    </location>
</feature>
<keyword evidence="1" id="KW-1133">Transmembrane helix</keyword>
<sequence length="72" mass="8447">MTRNWILIYLRLFLFISSKDLFLALVSFSNKLKNLIDSSLPTMKDIHFFDSSTRSDYKMGKLSKVMFNFSPS</sequence>
<reference evidence="2" key="1">
    <citation type="submission" date="2023-03" db="UniProtKB">
        <authorList>
            <consortium name="EnsemblPlants"/>
        </authorList>
    </citation>
    <scope>IDENTIFICATION</scope>
</reference>
<keyword evidence="1" id="KW-0812">Transmembrane</keyword>
<keyword evidence="1" id="KW-0472">Membrane</keyword>
<dbReference type="EnsemblPlants" id="MELO3C000713.2.1">
    <property type="protein sequence ID" value="MELO3C000713.2.1"/>
    <property type="gene ID" value="MELO3C000713.2"/>
</dbReference>
<name>A0A9I9CCG6_CUCME</name>
<evidence type="ECO:0000313" key="2">
    <source>
        <dbReference type="EnsemblPlants" id="MELO3C000713.2.1"/>
    </source>
</evidence>
<protein>
    <submittedName>
        <fullName evidence="2">Uncharacterized protein</fullName>
    </submittedName>
</protein>
<dbReference type="AlphaFoldDB" id="A0A9I9CCG6"/>
<accession>A0A9I9CCG6</accession>
<proteinExistence type="predicted"/>
<evidence type="ECO:0000256" key="1">
    <source>
        <dbReference type="SAM" id="Phobius"/>
    </source>
</evidence>